<evidence type="ECO:0000313" key="2">
    <source>
        <dbReference type="EMBL" id="CAI5448933.1"/>
    </source>
</evidence>
<sequence length="193" mass="21345">MGTSQSTSRAAKFSGNGTRRSMRVTRSAPSTDPTLRRSTSVRNTNRNVKEFSKFWSDAGNVNRAKSSTNRSSTRRSSTKAKPGTATATKRNRSVDQLSNNASPASQKSTSKTRRSSNCIPGQMTVKRERSSSHKRGGSVRQSPSPRYSDPQPTPRSDRQTPDLNIAAARLKRLSLTPSTYYYNYQDSPETAIY</sequence>
<dbReference type="Proteomes" id="UP001152747">
    <property type="component" value="Unassembled WGS sequence"/>
</dbReference>
<dbReference type="OrthoDB" id="5875903at2759"/>
<comment type="caution">
    <text evidence="2">The sequence shown here is derived from an EMBL/GenBank/DDBJ whole genome shotgun (WGS) entry which is preliminary data.</text>
</comment>
<keyword evidence="3" id="KW-1185">Reference proteome</keyword>
<evidence type="ECO:0000313" key="3">
    <source>
        <dbReference type="Proteomes" id="UP001152747"/>
    </source>
</evidence>
<proteinExistence type="predicted"/>
<accession>A0A9P1IT74</accession>
<protein>
    <submittedName>
        <fullName evidence="2">Uncharacterized protein</fullName>
    </submittedName>
</protein>
<evidence type="ECO:0000256" key="1">
    <source>
        <dbReference type="SAM" id="MobiDB-lite"/>
    </source>
</evidence>
<feature type="compositionally biased region" description="Polar residues" evidence="1">
    <location>
        <begin position="1"/>
        <end position="19"/>
    </location>
</feature>
<name>A0A9P1IT74_9PELO</name>
<gene>
    <name evidence="2" type="ORF">CAMP_LOCUS11570</name>
</gene>
<reference evidence="2" key="1">
    <citation type="submission" date="2022-11" db="EMBL/GenBank/DDBJ databases">
        <authorList>
            <person name="Kikuchi T."/>
        </authorList>
    </citation>
    <scope>NUCLEOTIDE SEQUENCE</scope>
    <source>
        <strain evidence="2">PS1010</strain>
    </source>
</reference>
<feature type="compositionally biased region" description="Low complexity" evidence="1">
    <location>
        <begin position="36"/>
        <end position="46"/>
    </location>
</feature>
<feature type="compositionally biased region" description="Polar residues" evidence="1">
    <location>
        <begin position="94"/>
        <end position="106"/>
    </location>
</feature>
<feature type="region of interest" description="Disordered" evidence="1">
    <location>
        <begin position="1"/>
        <end position="163"/>
    </location>
</feature>
<feature type="compositionally biased region" description="Low complexity" evidence="1">
    <location>
        <begin position="62"/>
        <end position="71"/>
    </location>
</feature>
<feature type="compositionally biased region" description="Low complexity" evidence="1">
    <location>
        <begin position="79"/>
        <end position="88"/>
    </location>
</feature>
<organism evidence="2 3">
    <name type="scientific">Caenorhabditis angaria</name>
    <dbReference type="NCBI Taxonomy" id="860376"/>
    <lineage>
        <taxon>Eukaryota</taxon>
        <taxon>Metazoa</taxon>
        <taxon>Ecdysozoa</taxon>
        <taxon>Nematoda</taxon>
        <taxon>Chromadorea</taxon>
        <taxon>Rhabditida</taxon>
        <taxon>Rhabditina</taxon>
        <taxon>Rhabditomorpha</taxon>
        <taxon>Rhabditoidea</taxon>
        <taxon>Rhabditidae</taxon>
        <taxon>Peloderinae</taxon>
        <taxon>Caenorhabditis</taxon>
    </lineage>
</organism>
<dbReference type="AlphaFoldDB" id="A0A9P1IT74"/>
<dbReference type="EMBL" id="CANHGI010000004">
    <property type="protein sequence ID" value="CAI5448933.1"/>
    <property type="molecule type" value="Genomic_DNA"/>
</dbReference>